<keyword evidence="2" id="KW-0812">Transmembrane</keyword>
<feature type="binding site" evidence="8">
    <location>
        <position position="386"/>
    </location>
    <ligand>
        <name>Zn(2+)</name>
        <dbReference type="ChEBI" id="CHEBI:29105"/>
        <note>catalytic</note>
    </ligand>
</feature>
<sequence>MFKTCTETFSANERGIEGSRAVKNKQQKPFVFKCKDGNLDKRSMVSVNSSTCLKLAIHRKLQINISFKKKGFQQTSHLSSYEIITPWRLTRERREAPRPYLKQTSVLVSGVIGSVSYVIQAEGKEHIIHLERNKDLLPKDFVVYTYDKEGTLISDHPDTQNHCHYRGYVEGVYESSIALSDCFGLRGLLHIENVSYGIEPLQDSSHFEHILYRMDDVHKEPLKCGVSNKDIEKETTKDEEEESPSITQLLRDVRRRAVLPQTRYVELFIVVDKERYDMMGRNQTAVREEMIRLANYLDSMYIMLNIRIVLVGLEIWTNGNLISIIGGADDVLGNFVQWREKFLITRRRHDSAQLVLKKGFGGTAGMAFVGTFGQITVESFASIVAHELGHNLGMNHDDGRDCFCGAKSCIMNSGASGSRNFSSCSAEDFEKLTLNKGGSCLLNVLKPDEAYSAPFCGNKLVDPGEECDCGTPKCFFFILTGLHLAFVRRLHALERQAEPGEIIGGTECKAHSHPYVAHLEIVTPQDDLVNCGGFLIRQDFVLTAACSSGRSILVTLGAHNIKEEDTWQKLEVIKQFSHPKYEGFVVCHDIMLLKLKEQANLTLTVGTLLLLPQFCFIPPERRCWVAGWGITEVEESGSYTLQEVKLRLVDPQACRHFTTFDHNLQLCVGNPRKTKSTFKGDSGGPLLCVGVAQGTVSYGWWDAKPPAECELDPCCEGSTCKLKTFAECAYGDCCQDCRFLPGGTLCRGKTNECDLPEYCNGSSQFCQPDVFIQNGHPCQNNKAYCYNGVCQYYDAQCQVIFGSKAKAALKDCFIDVNSKGDRFGNCGFSGNEYKKCATGNALCGKLQCENVQDMPVFGIVPAIIQTPSRGTKCWGVDFQLGSDVPDPGMVNEGTRCDNGKAKWMGGGQVCRNFQCVNASVLNYDCDIQKKCHGHGVCNSNKNCHCENGWAPPSCETKGYGGSVDSGPTYNGKSDGQNQAKVSRQPVSVPRHVSPVTTPRDVPIYANRFPVPTYAAKQPQQFPSRFVLDLFWIAIKNETQL</sequence>
<dbReference type="Gene3D" id="3.40.390.10">
    <property type="entry name" value="Collagenase (Catalytic Domain)"/>
    <property type="match status" value="1"/>
</dbReference>
<dbReference type="InterPro" id="IPR006586">
    <property type="entry name" value="ADAM_Cys-rich"/>
</dbReference>
<dbReference type="PRINTS" id="PR00722">
    <property type="entry name" value="CHYMOTRYPSIN"/>
</dbReference>
<dbReference type="GO" id="GO:0005615">
    <property type="term" value="C:extracellular space"/>
    <property type="evidence" value="ECO:0007669"/>
    <property type="project" value="TreeGrafter"/>
</dbReference>
<feature type="disulfide bond" evidence="6">
    <location>
        <begin position="746"/>
        <end position="766"/>
    </location>
</feature>
<dbReference type="GO" id="GO:0046872">
    <property type="term" value="F:metal ion binding"/>
    <property type="evidence" value="ECO:0007669"/>
    <property type="project" value="UniProtKB-KW"/>
</dbReference>
<feature type="active site" evidence="8">
    <location>
        <position position="387"/>
    </location>
</feature>
<dbReference type="SMART" id="SM00608">
    <property type="entry name" value="ACR"/>
    <property type="match status" value="1"/>
</dbReference>
<dbReference type="CDD" id="cd00190">
    <property type="entry name" value="Tryp_SPc"/>
    <property type="match status" value="1"/>
</dbReference>
<feature type="binding site" evidence="8">
    <location>
        <position position="390"/>
    </location>
    <ligand>
        <name>Zn(2+)</name>
        <dbReference type="ChEBI" id="CHEBI:29105"/>
        <note>catalytic</note>
    </ligand>
</feature>
<dbReference type="InterPro" id="IPR009003">
    <property type="entry name" value="Peptidase_S1_PA"/>
</dbReference>
<dbReference type="PROSITE" id="PS00135">
    <property type="entry name" value="TRYPSIN_SER"/>
    <property type="match status" value="1"/>
</dbReference>
<organism evidence="14 15">
    <name type="scientific">Diceros bicornis minor</name>
    <name type="common">South-central black rhinoceros</name>
    <dbReference type="NCBI Taxonomy" id="77932"/>
    <lineage>
        <taxon>Eukaryota</taxon>
        <taxon>Metazoa</taxon>
        <taxon>Chordata</taxon>
        <taxon>Craniata</taxon>
        <taxon>Vertebrata</taxon>
        <taxon>Euteleostomi</taxon>
        <taxon>Mammalia</taxon>
        <taxon>Eutheria</taxon>
        <taxon>Laurasiatheria</taxon>
        <taxon>Perissodactyla</taxon>
        <taxon>Rhinocerotidae</taxon>
        <taxon>Diceros</taxon>
    </lineage>
</organism>
<evidence type="ECO:0000256" key="4">
    <source>
        <dbReference type="ARBA" id="ARBA00023136"/>
    </source>
</evidence>
<dbReference type="PANTHER" id="PTHR11905">
    <property type="entry name" value="ADAM A DISINTEGRIN AND METALLOPROTEASE DOMAIN"/>
    <property type="match status" value="1"/>
</dbReference>
<evidence type="ECO:0000256" key="7">
    <source>
        <dbReference type="PROSITE-ProRule" id="PRU00076"/>
    </source>
</evidence>
<evidence type="ECO:0000256" key="5">
    <source>
        <dbReference type="ARBA" id="ARBA00023157"/>
    </source>
</evidence>
<accession>A0A7J7F2T7</accession>
<feature type="domain" description="Peptidase S1" evidence="13">
    <location>
        <begin position="502"/>
        <end position="714"/>
    </location>
</feature>
<reference evidence="14 15" key="1">
    <citation type="journal article" date="2020" name="Mol. Biol. Evol.">
        <title>Interspecific Gene Flow and the Evolution of Specialization in Black and White Rhinoceros.</title>
        <authorList>
            <person name="Moodley Y."/>
            <person name="Westbury M.V."/>
            <person name="Russo I.M."/>
            <person name="Gopalakrishnan S."/>
            <person name="Rakotoarivelo A."/>
            <person name="Olsen R.A."/>
            <person name="Prost S."/>
            <person name="Tunstall T."/>
            <person name="Ryder O.A."/>
            <person name="Dalen L."/>
            <person name="Bruford M.W."/>
        </authorList>
    </citation>
    <scope>NUCLEOTIDE SEQUENCE [LARGE SCALE GENOMIC DNA]</scope>
    <source>
        <strain evidence="14">SBR-YM</strain>
        <tissue evidence="14">Skin</tissue>
    </source>
</reference>
<dbReference type="InterPro" id="IPR001254">
    <property type="entry name" value="Trypsin_dom"/>
</dbReference>
<dbReference type="InterPro" id="IPR018358">
    <property type="entry name" value="Disintegrin_CS"/>
</dbReference>
<dbReference type="GO" id="GO:0007179">
    <property type="term" value="P:transforming growth factor beta receptor signaling pathway"/>
    <property type="evidence" value="ECO:0007669"/>
    <property type="project" value="TreeGrafter"/>
</dbReference>
<dbReference type="SMART" id="SM00050">
    <property type="entry name" value="DISIN"/>
    <property type="match status" value="1"/>
</dbReference>
<protein>
    <recommendedName>
        <fullName evidence="16">ADAM metallopeptidase domain 9</fullName>
    </recommendedName>
</protein>
<dbReference type="SUPFAM" id="SSF57552">
    <property type="entry name" value="Blood coagulation inhibitor (disintegrin)"/>
    <property type="match status" value="1"/>
</dbReference>
<keyword evidence="8" id="KW-0479">Metal-binding</keyword>
<keyword evidence="4" id="KW-0472">Membrane</keyword>
<dbReference type="Pfam" id="PF00089">
    <property type="entry name" value="Trypsin"/>
    <property type="match status" value="1"/>
</dbReference>
<dbReference type="SUPFAM" id="SSF55486">
    <property type="entry name" value="Metalloproteases ('zincins'), catalytic domain"/>
    <property type="match status" value="1"/>
</dbReference>
<dbReference type="InterPro" id="IPR036436">
    <property type="entry name" value="Disintegrin_dom_sf"/>
</dbReference>
<dbReference type="Pfam" id="PF01421">
    <property type="entry name" value="Reprolysin"/>
    <property type="match status" value="1"/>
</dbReference>
<dbReference type="GO" id="GO:0005178">
    <property type="term" value="F:integrin binding"/>
    <property type="evidence" value="ECO:0007669"/>
    <property type="project" value="TreeGrafter"/>
</dbReference>
<dbReference type="GO" id="GO:0005886">
    <property type="term" value="C:plasma membrane"/>
    <property type="evidence" value="ECO:0007669"/>
    <property type="project" value="TreeGrafter"/>
</dbReference>
<dbReference type="GO" id="GO:0004252">
    <property type="term" value="F:serine-type endopeptidase activity"/>
    <property type="evidence" value="ECO:0007669"/>
    <property type="project" value="InterPro"/>
</dbReference>
<dbReference type="InterPro" id="IPR001314">
    <property type="entry name" value="Peptidase_S1A"/>
</dbReference>
<dbReference type="PROSITE" id="PS01186">
    <property type="entry name" value="EGF_2"/>
    <property type="match status" value="1"/>
</dbReference>
<dbReference type="SMART" id="SM00020">
    <property type="entry name" value="Tryp_SPc"/>
    <property type="match status" value="1"/>
</dbReference>
<dbReference type="AlphaFoldDB" id="A0A7J7F2T7"/>
<evidence type="ECO:0000256" key="9">
    <source>
        <dbReference type="SAM" id="MobiDB-lite"/>
    </source>
</evidence>
<dbReference type="EMBL" id="JACDTQ010001475">
    <property type="protein sequence ID" value="KAF5922333.1"/>
    <property type="molecule type" value="Genomic_DNA"/>
</dbReference>
<dbReference type="InterPro" id="IPR001590">
    <property type="entry name" value="Peptidase_M12B"/>
</dbReference>
<dbReference type="InterPro" id="IPR002870">
    <property type="entry name" value="Peptidase_M12B_N"/>
</dbReference>
<feature type="domain" description="Disintegrin" evidence="11">
    <location>
        <begin position="702"/>
        <end position="774"/>
    </location>
</feature>
<feature type="disulfide bond" evidence="7">
    <location>
        <begin position="945"/>
        <end position="954"/>
    </location>
</feature>
<dbReference type="Gene3D" id="4.10.70.10">
    <property type="entry name" value="Disintegrin domain"/>
    <property type="match status" value="1"/>
</dbReference>
<evidence type="ECO:0000256" key="1">
    <source>
        <dbReference type="ARBA" id="ARBA00004479"/>
    </source>
</evidence>
<dbReference type="FunFam" id="2.40.10.10:FF:000005">
    <property type="entry name" value="Serine protease 37"/>
    <property type="match status" value="1"/>
</dbReference>
<keyword evidence="7" id="KW-0245">EGF-like domain</keyword>
<dbReference type="PANTHER" id="PTHR11905:SF136">
    <property type="entry name" value="DISINTEGRIN AND METALLOPROTEINASE DOMAIN-CONTAINING PROTEIN 9"/>
    <property type="match status" value="1"/>
</dbReference>
<evidence type="ECO:0000256" key="2">
    <source>
        <dbReference type="ARBA" id="ARBA00022692"/>
    </source>
</evidence>
<dbReference type="InterPro" id="IPR000742">
    <property type="entry name" value="EGF"/>
</dbReference>
<dbReference type="GO" id="GO:0033631">
    <property type="term" value="P:cell-cell adhesion mediated by integrin"/>
    <property type="evidence" value="ECO:0007669"/>
    <property type="project" value="TreeGrafter"/>
</dbReference>
<dbReference type="SUPFAM" id="SSF50494">
    <property type="entry name" value="Trypsin-like serine proteases"/>
    <property type="match status" value="1"/>
</dbReference>
<dbReference type="PROSITE" id="PS50240">
    <property type="entry name" value="TRYPSIN_DOM"/>
    <property type="match status" value="1"/>
</dbReference>
<comment type="subcellular location">
    <subcellularLocation>
        <location evidence="1">Membrane</location>
        <topology evidence="1">Single-pass type I membrane protein</topology>
    </subcellularLocation>
</comment>
<dbReference type="InterPro" id="IPR034027">
    <property type="entry name" value="Reprolysin_adamalysin"/>
</dbReference>
<dbReference type="Pfam" id="PF08516">
    <property type="entry name" value="ADAM_CR"/>
    <property type="match status" value="1"/>
</dbReference>
<evidence type="ECO:0000259" key="12">
    <source>
        <dbReference type="PROSITE" id="PS50215"/>
    </source>
</evidence>
<dbReference type="Proteomes" id="UP000551758">
    <property type="component" value="Unassembled WGS sequence"/>
</dbReference>
<dbReference type="PROSITE" id="PS50026">
    <property type="entry name" value="EGF_3"/>
    <property type="match status" value="1"/>
</dbReference>
<feature type="binding site" evidence="8">
    <location>
        <position position="396"/>
    </location>
    <ligand>
        <name>Zn(2+)</name>
        <dbReference type="ChEBI" id="CHEBI:29105"/>
        <note>catalytic</note>
    </ligand>
</feature>
<dbReference type="PROSITE" id="PS50215">
    <property type="entry name" value="ADAM_MEPRO"/>
    <property type="match status" value="1"/>
</dbReference>
<dbReference type="CDD" id="cd04269">
    <property type="entry name" value="ZnMc_adamalysin_II_like"/>
    <property type="match status" value="1"/>
</dbReference>
<evidence type="ECO:0000256" key="6">
    <source>
        <dbReference type="PROSITE-ProRule" id="PRU00068"/>
    </source>
</evidence>
<name>A0A7J7F2T7_DICBM</name>
<evidence type="ECO:0000313" key="14">
    <source>
        <dbReference type="EMBL" id="KAF5922333.1"/>
    </source>
</evidence>
<keyword evidence="3" id="KW-1133">Transmembrane helix</keyword>
<feature type="region of interest" description="Disordered" evidence="9">
    <location>
        <begin position="965"/>
        <end position="994"/>
    </location>
</feature>
<feature type="disulfide bond" evidence="8">
    <location>
        <begin position="404"/>
        <end position="409"/>
    </location>
</feature>
<dbReference type="InterPro" id="IPR033116">
    <property type="entry name" value="TRYPSIN_SER"/>
</dbReference>
<gene>
    <name evidence="14" type="ORF">HPG69_009372</name>
</gene>
<feature type="domain" description="Peptidase M12B" evidence="12">
    <location>
        <begin position="263"/>
        <end position="445"/>
    </location>
</feature>
<evidence type="ECO:0000256" key="8">
    <source>
        <dbReference type="PROSITE-ProRule" id="PRU00276"/>
    </source>
</evidence>
<evidence type="ECO:0000259" key="11">
    <source>
        <dbReference type="PROSITE" id="PS50214"/>
    </source>
</evidence>
<feature type="domain" description="EGF-like" evidence="10">
    <location>
        <begin position="921"/>
        <end position="955"/>
    </location>
</feature>
<comment type="caution">
    <text evidence="14">The sequence shown here is derived from an EMBL/GenBank/DDBJ whole genome shotgun (WGS) entry which is preliminary data.</text>
</comment>
<keyword evidence="15" id="KW-1185">Reference proteome</keyword>
<keyword evidence="5 7" id="KW-1015">Disulfide bond</keyword>
<dbReference type="FunFam" id="3.40.390.10:FF:000002">
    <property type="entry name" value="Disintegrin and metalloproteinase domain-containing protein 22"/>
    <property type="match status" value="1"/>
</dbReference>
<dbReference type="InterPro" id="IPR043504">
    <property type="entry name" value="Peptidase_S1_PA_chymotrypsin"/>
</dbReference>
<dbReference type="PROSITE" id="PS50214">
    <property type="entry name" value="DISINTEGRIN_2"/>
    <property type="match status" value="1"/>
</dbReference>
<evidence type="ECO:0000259" key="10">
    <source>
        <dbReference type="PROSITE" id="PS50026"/>
    </source>
</evidence>
<dbReference type="InterPro" id="IPR024079">
    <property type="entry name" value="MetalloPept_cat_dom_sf"/>
</dbReference>
<keyword evidence="8" id="KW-0862">Zinc</keyword>
<proteinExistence type="predicted"/>
<comment type="caution">
    <text evidence="7">Lacks conserved residue(s) required for the propagation of feature annotation.</text>
</comment>
<evidence type="ECO:0000256" key="3">
    <source>
        <dbReference type="ARBA" id="ARBA00022989"/>
    </source>
</evidence>
<dbReference type="GO" id="GO:0006509">
    <property type="term" value="P:membrane protein ectodomain proteolysis"/>
    <property type="evidence" value="ECO:0007669"/>
    <property type="project" value="TreeGrafter"/>
</dbReference>
<evidence type="ECO:0000313" key="15">
    <source>
        <dbReference type="Proteomes" id="UP000551758"/>
    </source>
</evidence>
<feature type="compositionally biased region" description="Polar residues" evidence="9">
    <location>
        <begin position="965"/>
        <end position="985"/>
    </location>
</feature>
<dbReference type="Pfam" id="PF01562">
    <property type="entry name" value="Pep_M12B_propep"/>
    <property type="match status" value="1"/>
</dbReference>
<dbReference type="Pfam" id="PF00200">
    <property type="entry name" value="Disintegrin"/>
    <property type="match status" value="1"/>
</dbReference>
<dbReference type="Gene3D" id="2.40.10.10">
    <property type="entry name" value="Trypsin-like serine proteases"/>
    <property type="match status" value="2"/>
</dbReference>
<evidence type="ECO:0000259" key="13">
    <source>
        <dbReference type="PROSITE" id="PS50240"/>
    </source>
</evidence>
<dbReference type="InterPro" id="IPR001762">
    <property type="entry name" value="Disintegrin_dom"/>
</dbReference>
<evidence type="ECO:0008006" key="16">
    <source>
        <dbReference type="Google" id="ProtNLM"/>
    </source>
</evidence>
<dbReference type="PROSITE" id="PS00427">
    <property type="entry name" value="DISINTEGRIN_1"/>
    <property type="match status" value="1"/>
</dbReference>
<dbReference type="GO" id="GO:0004222">
    <property type="term" value="F:metalloendopeptidase activity"/>
    <property type="evidence" value="ECO:0007669"/>
    <property type="project" value="InterPro"/>
</dbReference>